<dbReference type="EMBL" id="UOEY01000040">
    <property type="protein sequence ID" value="VAW37376.1"/>
    <property type="molecule type" value="Genomic_DNA"/>
</dbReference>
<dbReference type="GO" id="GO:0003916">
    <property type="term" value="F:DNA topoisomerase activity"/>
    <property type="evidence" value="ECO:0007669"/>
    <property type="project" value="InterPro"/>
</dbReference>
<protein>
    <submittedName>
        <fullName evidence="2">NERD domain protein</fullName>
    </submittedName>
</protein>
<dbReference type="Pfam" id="PF08378">
    <property type="entry name" value="NERD"/>
    <property type="match status" value="1"/>
</dbReference>
<feature type="domain" description="NERD" evidence="1">
    <location>
        <begin position="41"/>
        <end position="159"/>
    </location>
</feature>
<evidence type="ECO:0000313" key="2">
    <source>
        <dbReference type="EMBL" id="VAW37376.1"/>
    </source>
</evidence>
<dbReference type="PROSITE" id="PS50965">
    <property type="entry name" value="NERD"/>
    <property type="match status" value="1"/>
</dbReference>
<accession>A0A3B0VYL9</accession>
<sequence>MIFKNKDSNQKLIEKLKLLLELNIVPEKNYFISQDLKSLKFGDKGEKDAAYFINFFYEHSTKWAVIHDLRIEHKGKVAQIDHILINRLFDFYILESKSYSQKLEINYKGEFLAVYNNKRIGIESPIEQNERHIHLFSSFLKYNSILPKRLGVEIKPKFFNYILISPKTTIKRPLNSKLNTENVIKADTLRSVIKNNADKVPISEIGRIVTLSSFDTIANMARTIVSYHKTFSIDLKKKYGVTKKRITEAVKKNTSNNYHPISNRNIYSPPCPFCNSEMVIRKSKAGDEFWGCPKFPKCRGTRNIVEDGREDGDDHLGTRA</sequence>
<evidence type="ECO:0000259" key="1">
    <source>
        <dbReference type="PROSITE" id="PS50965"/>
    </source>
</evidence>
<reference evidence="2" key="1">
    <citation type="submission" date="2018-06" db="EMBL/GenBank/DDBJ databases">
        <authorList>
            <person name="Zhirakovskaya E."/>
        </authorList>
    </citation>
    <scope>NUCLEOTIDE SEQUENCE</scope>
</reference>
<dbReference type="SUPFAM" id="SSF57783">
    <property type="entry name" value="Zinc beta-ribbon"/>
    <property type="match status" value="1"/>
</dbReference>
<dbReference type="Pfam" id="PF01396">
    <property type="entry name" value="Zn_ribbon_Top1"/>
    <property type="match status" value="1"/>
</dbReference>
<dbReference type="GO" id="GO:0006265">
    <property type="term" value="P:DNA topological change"/>
    <property type="evidence" value="ECO:0007669"/>
    <property type="project" value="InterPro"/>
</dbReference>
<gene>
    <name evidence="2" type="ORF">MNBD_DELTA04-1773</name>
</gene>
<dbReference type="GO" id="GO:0005694">
    <property type="term" value="C:chromosome"/>
    <property type="evidence" value="ECO:0007669"/>
    <property type="project" value="InterPro"/>
</dbReference>
<dbReference type="InterPro" id="IPR011528">
    <property type="entry name" value="NERD"/>
</dbReference>
<proteinExistence type="predicted"/>
<organism evidence="2">
    <name type="scientific">hydrothermal vent metagenome</name>
    <dbReference type="NCBI Taxonomy" id="652676"/>
    <lineage>
        <taxon>unclassified sequences</taxon>
        <taxon>metagenomes</taxon>
        <taxon>ecological metagenomes</taxon>
    </lineage>
</organism>
<dbReference type="Gene3D" id="3.30.65.10">
    <property type="entry name" value="Bacterial Topoisomerase I, domain 1"/>
    <property type="match status" value="1"/>
</dbReference>
<dbReference type="GO" id="GO:0003677">
    <property type="term" value="F:DNA binding"/>
    <property type="evidence" value="ECO:0007669"/>
    <property type="project" value="InterPro"/>
</dbReference>
<name>A0A3B0VYL9_9ZZZZ</name>
<dbReference type="InterPro" id="IPR013498">
    <property type="entry name" value="Topo_IA_Znf"/>
</dbReference>
<dbReference type="AlphaFoldDB" id="A0A3B0VYL9"/>